<dbReference type="EMBL" id="CAUYUJ010019845">
    <property type="protein sequence ID" value="CAK0894102.1"/>
    <property type="molecule type" value="Genomic_DNA"/>
</dbReference>
<accession>A0ABN9X415</accession>
<protein>
    <submittedName>
        <fullName evidence="2">Uncharacterized protein</fullName>
    </submittedName>
</protein>
<keyword evidence="1" id="KW-1133">Transmembrane helix</keyword>
<sequence length="126" mass="13351">MGPRFLMGQDAIKTFAAGMRAAIEHGGEGKCLASGEFAGYGCGDDPDVPKICSCRHVFELCWLPDDPSRVVKKFPSQDALDEAKALLFGRCYTSYVLIAAIGVGGLAVLAVVAYALKGMFTKKSPS</sequence>
<evidence type="ECO:0000313" key="2">
    <source>
        <dbReference type="EMBL" id="CAK0894102.1"/>
    </source>
</evidence>
<evidence type="ECO:0000256" key="1">
    <source>
        <dbReference type="SAM" id="Phobius"/>
    </source>
</evidence>
<comment type="caution">
    <text evidence="2">The sequence shown here is derived from an EMBL/GenBank/DDBJ whole genome shotgun (WGS) entry which is preliminary data.</text>
</comment>
<feature type="transmembrane region" description="Helical" evidence="1">
    <location>
        <begin position="95"/>
        <end position="116"/>
    </location>
</feature>
<keyword evidence="1" id="KW-0472">Membrane</keyword>
<dbReference type="Proteomes" id="UP001189429">
    <property type="component" value="Unassembled WGS sequence"/>
</dbReference>
<proteinExistence type="predicted"/>
<gene>
    <name evidence="2" type="ORF">PCOR1329_LOCUS73236</name>
</gene>
<name>A0ABN9X415_9DINO</name>
<keyword evidence="3" id="KW-1185">Reference proteome</keyword>
<reference evidence="2" key="1">
    <citation type="submission" date="2023-10" db="EMBL/GenBank/DDBJ databases">
        <authorList>
            <person name="Chen Y."/>
            <person name="Shah S."/>
            <person name="Dougan E. K."/>
            <person name="Thang M."/>
            <person name="Chan C."/>
        </authorList>
    </citation>
    <scope>NUCLEOTIDE SEQUENCE [LARGE SCALE GENOMIC DNA]</scope>
</reference>
<organism evidence="2 3">
    <name type="scientific">Prorocentrum cordatum</name>
    <dbReference type="NCBI Taxonomy" id="2364126"/>
    <lineage>
        <taxon>Eukaryota</taxon>
        <taxon>Sar</taxon>
        <taxon>Alveolata</taxon>
        <taxon>Dinophyceae</taxon>
        <taxon>Prorocentrales</taxon>
        <taxon>Prorocentraceae</taxon>
        <taxon>Prorocentrum</taxon>
    </lineage>
</organism>
<evidence type="ECO:0000313" key="3">
    <source>
        <dbReference type="Proteomes" id="UP001189429"/>
    </source>
</evidence>
<keyword evidence="1" id="KW-0812">Transmembrane</keyword>